<feature type="domain" description="Major facilitator superfamily (MFS) profile" evidence="5">
    <location>
        <begin position="1"/>
        <end position="126"/>
    </location>
</feature>
<dbReference type="Gene3D" id="1.20.1250.20">
    <property type="entry name" value="MFS general substrate transporter like domains"/>
    <property type="match status" value="1"/>
</dbReference>
<dbReference type="SUPFAM" id="SSF103473">
    <property type="entry name" value="MFS general substrate transporter"/>
    <property type="match status" value="1"/>
</dbReference>
<proteinExistence type="predicted"/>
<dbReference type="InterPro" id="IPR020846">
    <property type="entry name" value="MFS_dom"/>
</dbReference>
<dbReference type="AlphaFoldDB" id="A0A523QGH1"/>
<organism evidence="6 7">
    <name type="scientific">Aerophobetes bacterium</name>
    <dbReference type="NCBI Taxonomy" id="2030807"/>
    <lineage>
        <taxon>Bacteria</taxon>
        <taxon>Candidatus Aerophobota</taxon>
    </lineage>
</organism>
<dbReference type="Proteomes" id="UP000320781">
    <property type="component" value="Unassembled WGS sequence"/>
</dbReference>
<feature type="non-terminal residue" evidence="6">
    <location>
        <position position="1"/>
    </location>
</feature>
<gene>
    <name evidence="6" type="ORF">E3J95_06425</name>
</gene>
<keyword evidence="2 4" id="KW-1133">Transmembrane helix</keyword>
<evidence type="ECO:0000313" key="6">
    <source>
        <dbReference type="EMBL" id="TES84568.1"/>
    </source>
</evidence>
<dbReference type="InterPro" id="IPR036259">
    <property type="entry name" value="MFS_trans_sf"/>
</dbReference>
<protein>
    <submittedName>
        <fullName evidence="6">MFS transporter</fullName>
    </submittedName>
</protein>
<sequence>KKNFTLGSGVAILGILILFLVKSPSSPWMPYLYAGLFGLGLGIVGPTLTAAVADIFHGKHFGSINGFLILGFGVGGVIGPWVGGYIFDRTHSYNYAFLVTILALIVASSLIWVVSPGKRSNSGTDK</sequence>
<feature type="transmembrane region" description="Helical" evidence="4">
    <location>
        <begin position="7"/>
        <end position="25"/>
    </location>
</feature>
<feature type="transmembrane region" description="Helical" evidence="4">
    <location>
        <begin position="67"/>
        <end position="87"/>
    </location>
</feature>
<dbReference type="GO" id="GO:0022857">
    <property type="term" value="F:transmembrane transporter activity"/>
    <property type="evidence" value="ECO:0007669"/>
    <property type="project" value="InterPro"/>
</dbReference>
<feature type="transmembrane region" description="Helical" evidence="4">
    <location>
        <begin position="93"/>
        <end position="114"/>
    </location>
</feature>
<feature type="transmembrane region" description="Helical" evidence="4">
    <location>
        <begin position="31"/>
        <end position="55"/>
    </location>
</feature>
<evidence type="ECO:0000256" key="1">
    <source>
        <dbReference type="ARBA" id="ARBA00022692"/>
    </source>
</evidence>
<evidence type="ECO:0000256" key="2">
    <source>
        <dbReference type="ARBA" id="ARBA00022989"/>
    </source>
</evidence>
<dbReference type="InterPro" id="IPR050327">
    <property type="entry name" value="Proton-linked_MCT"/>
</dbReference>
<dbReference type="EMBL" id="SOKU01000312">
    <property type="protein sequence ID" value="TES84568.1"/>
    <property type="molecule type" value="Genomic_DNA"/>
</dbReference>
<evidence type="ECO:0000313" key="7">
    <source>
        <dbReference type="Proteomes" id="UP000320781"/>
    </source>
</evidence>
<keyword evidence="1 4" id="KW-0812">Transmembrane</keyword>
<evidence type="ECO:0000259" key="5">
    <source>
        <dbReference type="PROSITE" id="PS50850"/>
    </source>
</evidence>
<keyword evidence="3 4" id="KW-0472">Membrane</keyword>
<dbReference type="InterPro" id="IPR011701">
    <property type="entry name" value="MFS"/>
</dbReference>
<evidence type="ECO:0000256" key="3">
    <source>
        <dbReference type="ARBA" id="ARBA00023136"/>
    </source>
</evidence>
<name>A0A523QGH1_UNCAE</name>
<dbReference type="PANTHER" id="PTHR11360:SF284">
    <property type="entry name" value="EG:103B4.3 PROTEIN-RELATED"/>
    <property type="match status" value="1"/>
</dbReference>
<dbReference type="PANTHER" id="PTHR11360">
    <property type="entry name" value="MONOCARBOXYLATE TRANSPORTER"/>
    <property type="match status" value="1"/>
</dbReference>
<dbReference type="Pfam" id="PF07690">
    <property type="entry name" value="MFS_1"/>
    <property type="match status" value="1"/>
</dbReference>
<reference evidence="6 7" key="1">
    <citation type="submission" date="2019-03" db="EMBL/GenBank/DDBJ databases">
        <title>Metabolic potential of uncultured bacteria and archaea associated with petroleum seepage in deep-sea sediments.</title>
        <authorList>
            <person name="Dong X."/>
            <person name="Hubert C."/>
        </authorList>
    </citation>
    <scope>NUCLEOTIDE SEQUENCE [LARGE SCALE GENOMIC DNA]</scope>
    <source>
        <strain evidence="6">E44_bin92</strain>
    </source>
</reference>
<accession>A0A523QGH1</accession>
<dbReference type="PROSITE" id="PS50850">
    <property type="entry name" value="MFS"/>
    <property type="match status" value="1"/>
</dbReference>
<evidence type="ECO:0000256" key="4">
    <source>
        <dbReference type="SAM" id="Phobius"/>
    </source>
</evidence>
<comment type="caution">
    <text evidence="6">The sequence shown here is derived from an EMBL/GenBank/DDBJ whole genome shotgun (WGS) entry which is preliminary data.</text>
</comment>